<keyword evidence="4" id="KW-1185">Reference proteome</keyword>
<dbReference type="AlphaFoldDB" id="A0AAE4AL76"/>
<organism evidence="3 4">
    <name type="scientific">Moryella indoligenes</name>
    <dbReference type="NCBI Taxonomy" id="371674"/>
    <lineage>
        <taxon>Bacteria</taxon>
        <taxon>Bacillati</taxon>
        <taxon>Bacillota</taxon>
        <taxon>Clostridia</taxon>
        <taxon>Lachnospirales</taxon>
        <taxon>Lachnospiraceae</taxon>
        <taxon>Moryella</taxon>
    </lineage>
</organism>
<evidence type="ECO:0000256" key="1">
    <source>
        <dbReference type="SAM" id="MobiDB-lite"/>
    </source>
</evidence>
<feature type="region of interest" description="Disordered" evidence="1">
    <location>
        <begin position="665"/>
        <end position="690"/>
    </location>
</feature>
<accession>A0AAE4AL76</accession>
<dbReference type="SMART" id="SM00642">
    <property type="entry name" value="Aamy"/>
    <property type="match status" value="1"/>
</dbReference>
<evidence type="ECO:0000313" key="4">
    <source>
        <dbReference type="Proteomes" id="UP001241537"/>
    </source>
</evidence>
<dbReference type="EMBL" id="JAUSTO010000004">
    <property type="protein sequence ID" value="MDQ0152187.1"/>
    <property type="molecule type" value="Genomic_DNA"/>
</dbReference>
<gene>
    <name evidence="3" type="ORF">J2S20_000872</name>
</gene>
<dbReference type="GO" id="GO:0005975">
    <property type="term" value="P:carbohydrate metabolic process"/>
    <property type="evidence" value="ECO:0007669"/>
    <property type="project" value="InterPro"/>
</dbReference>
<proteinExistence type="predicted"/>
<reference evidence="3" key="1">
    <citation type="submission" date="2023-07" db="EMBL/GenBank/DDBJ databases">
        <title>Genomic Encyclopedia of Type Strains, Phase IV (KMG-IV): sequencing the most valuable type-strain genomes for metagenomic binning, comparative biology and taxonomic classification.</title>
        <authorList>
            <person name="Goeker M."/>
        </authorList>
    </citation>
    <scope>NUCLEOTIDE SEQUENCE</scope>
    <source>
        <strain evidence="3">DSM 19659</strain>
    </source>
</reference>
<dbReference type="Proteomes" id="UP001241537">
    <property type="component" value="Unassembled WGS sequence"/>
</dbReference>
<sequence length="690" mass="77804">MSDSTVQPDSQTDSAADGRSIFPMGLTVTDRGIHLSLVSAGDHPALLLYRRNEAAPLIKIPFSGAERQGLVWSMFLSFSELFAIGFTEETLQSAEYHFADDRGSFPDPFGLAFSGRDSWGREEQYGAVLRSPVFLKPFDWGEDRRPGLPFSDSVIYRLHVRGFTKSATSGVVQRGSFYGVIEKIPYLKALGITTVELLPCQEFEELMPREAGQQGFPSASDAASAGKTGGRLNYWGYTKAYHFAPKASYCRRKDRDPAGEFRLLVRELHRAGMELIPEFYFDGSEDIAYVLAVLRYYARFFHVDGVRLSGHVDTEAVARDPYLADIKLIADGWSPPKPGERYPFFGMRNGELQPEAVGQHAGAMARRDCGGGRRLGSCNDGFLRDIRRYLKGDEGLLQALIYHTKNNPRHAAVINYLAGTNGFTLMDAVSYDVKHNEKNGEDNRDGTDENFSWNCGAEGPTRRKKVLELRHRQLKNAFLLLFLSQGTPLILAGDEFGNSQSGNNNAYCQDNALSWLDWKQQKKEAALLRFVRDCIAFRRRHPAFHMEEEPRLLDPDGCGIPDVSYHGTRAWQPEFEPWRRQLGVLYSGHYAQTTEGTADASFYLLCNMHWEPHEFALPHPERGMAWHLLVSTAEEGFGREEEARCLADQQLYVMPERSIALMIARPDPNHSESRSRKKCYTGAMNRKKES</sequence>
<protein>
    <submittedName>
        <fullName evidence="3">Glycogen operon protein</fullName>
        <ecNumber evidence="3">3.2.1.-</ecNumber>
    </submittedName>
</protein>
<comment type="caution">
    <text evidence="3">The sequence shown here is derived from an EMBL/GenBank/DDBJ whole genome shotgun (WGS) entry which is preliminary data.</text>
</comment>
<dbReference type="GO" id="GO:0016798">
    <property type="term" value="F:hydrolase activity, acting on glycosyl bonds"/>
    <property type="evidence" value="ECO:0007669"/>
    <property type="project" value="UniProtKB-KW"/>
</dbReference>
<dbReference type="Gene3D" id="2.60.40.1180">
    <property type="entry name" value="Golgi alpha-mannosidase II"/>
    <property type="match status" value="1"/>
</dbReference>
<dbReference type="SUPFAM" id="SSF51445">
    <property type="entry name" value="(Trans)glycosidases"/>
    <property type="match status" value="1"/>
</dbReference>
<dbReference type="InterPro" id="IPR017853">
    <property type="entry name" value="GH"/>
</dbReference>
<feature type="domain" description="Glycosyl hydrolase family 13 catalytic" evidence="2">
    <location>
        <begin position="157"/>
        <end position="538"/>
    </location>
</feature>
<dbReference type="SUPFAM" id="SSF51011">
    <property type="entry name" value="Glycosyl hydrolase domain"/>
    <property type="match status" value="1"/>
</dbReference>
<evidence type="ECO:0000313" key="3">
    <source>
        <dbReference type="EMBL" id="MDQ0152187.1"/>
    </source>
</evidence>
<dbReference type="InterPro" id="IPR013780">
    <property type="entry name" value="Glyco_hydro_b"/>
</dbReference>
<keyword evidence="3" id="KW-0326">Glycosidase</keyword>
<name>A0AAE4AL76_9FIRM</name>
<dbReference type="Gene3D" id="3.20.20.80">
    <property type="entry name" value="Glycosidases"/>
    <property type="match status" value="2"/>
</dbReference>
<dbReference type="InterPro" id="IPR006047">
    <property type="entry name" value="GH13_cat_dom"/>
</dbReference>
<evidence type="ECO:0000259" key="2">
    <source>
        <dbReference type="SMART" id="SM00642"/>
    </source>
</evidence>
<dbReference type="EC" id="3.2.1.-" evidence="3"/>
<dbReference type="PANTHER" id="PTHR43002">
    <property type="entry name" value="GLYCOGEN DEBRANCHING ENZYME"/>
    <property type="match status" value="1"/>
</dbReference>
<keyword evidence="3" id="KW-0378">Hydrolase</keyword>